<feature type="region of interest" description="Disordered" evidence="1">
    <location>
        <begin position="1"/>
        <end position="64"/>
    </location>
</feature>
<proteinExistence type="predicted"/>
<name>A0A2U3E843_PURLI</name>
<evidence type="ECO:0000256" key="1">
    <source>
        <dbReference type="SAM" id="MobiDB-lite"/>
    </source>
</evidence>
<evidence type="ECO:0000313" key="3">
    <source>
        <dbReference type="Proteomes" id="UP000245956"/>
    </source>
</evidence>
<accession>A0A2U3E843</accession>
<dbReference type="EMBL" id="LCWV01000009">
    <property type="protein sequence ID" value="PWI70656.1"/>
    <property type="molecule type" value="Genomic_DNA"/>
</dbReference>
<dbReference type="AlphaFoldDB" id="A0A2U3E843"/>
<feature type="compositionally biased region" description="Basic and acidic residues" evidence="1">
    <location>
        <begin position="40"/>
        <end position="55"/>
    </location>
</feature>
<dbReference type="Proteomes" id="UP000245956">
    <property type="component" value="Unassembled WGS sequence"/>
</dbReference>
<reference evidence="2 3" key="1">
    <citation type="journal article" date="2016" name="Front. Microbiol.">
        <title>Genome and transcriptome sequences reveal the specific parasitism of the nematophagous Purpureocillium lilacinum 36-1.</title>
        <authorList>
            <person name="Xie J."/>
            <person name="Li S."/>
            <person name="Mo C."/>
            <person name="Xiao X."/>
            <person name="Peng D."/>
            <person name="Wang G."/>
            <person name="Xiao Y."/>
        </authorList>
    </citation>
    <scope>NUCLEOTIDE SEQUENCE [LARGE SCALE GENOMIC DNA]</scope>
    <source>
        <strain evidence="2 3">36-1</strain>
    </source>
</reference>
<comment type="caution">
    <text evidence="2">The sequence shown here is derived from an EMBL/GenBank/DDBJ whole genome shotgun (WGS) entry which is preliminary data.</text>
</comment>
<evidence type="ECO:0000313" key="2">
    <source>
        <dbReference type="EMBL" id="PWI70656.1"/>
    </source>
</evidence>
<gene>
    <name evidence="2" type="ORF">PCL_13055</name>
</gene>
<sequence>MPLERPRLSGGRPVIETGLQGPPACRQWRAGTGGGSLDAVSREDSQLSVSRDKRNASLAGGPDADVPSTDRVLVAAGHPPICPSISPFIVVVVVAAAAAAAPSASEPRRPVFLAGDWHAGLAQRAAIFFRRLPGITGWRC</sequence>
<protein>
    <submittedName>
        <fullName evidence="2">Uncharacterized protein</fullName>
    </submittedName>
</protein>
<organism evidence="2 3">
    <name type="scientific">Purpureocillium lilacinum</name>
    <name type="common">Paecilomyces lilacinus</name>
    <dbReference type="NCBI Taxonomy" id="33203"/>
    <lineage>
        <taxon>Eukaryota</taxon>
        <taxon>Fungi</taxon>
        <taxon>Dikarya</taxon>
        <taxon>Ascomycota</taxon>
        <taxon>Pezizomycotina</taxon>
        <taxon>Sordariomycetes</taxon>
        <taxon>Hypocreomycetidae</taxon>
        <taxon>Hypocreales</taxon>
        <taxon>Ophiocordycipitaceae</taxon>
        <taxon>Purpureocillium</taxon>
    </lineage>
</organism>